<evidence type="ECO:0000256" key="2">
    <source>
        <dbReference type="ARBA" id="ARBA00022475"/>
    </source>
</evidence>
<evidence type="ECO:0000256" key="7">
    <source>
        <dbReference type="RuleBase" id="RU364083"/>
    </source>
</evidence>
<dbReference type="PANTHER" id="PTHR42781:SF4">
    <property type="entry name" value="SPERMIDINE_PUTRESCINE IMPORT ATP-BINDING PROTEIN POTA"/>
    <property type="match status" value="1"/>
</dbReference>
<dbReference type="InterPro" id="IPR017871">
    <property type="entry name" value="ABC_transporter-like_CS"/>
</dbReference>
<dbReference type="Pfam" id="PF00005">
    <property type="entry name" value="ABC_tran"/>
    <property type="match status" value="1"/>
</dbReference>
<dbReference type="AlphaFoldDB" id="A0A1G6HYS5"/>
<dbReference type="InterPro" id="IPR027417">
    <property type="entry name" value="P-loop_NTPase"/>
</dbReference>
<feature type="domain" description="ABC transporter" evidence="8">
    <location>
        <begin position="5"/>
        <end position="235"/>
    </location>
</feature>
<dbReference type="GO" id="GO:0015417">
    <property type="term" value="F:ABC-type polyamine transporter activity"/>
    <property type="evidence" value="ECO:0007669"/>
    <property type="project" value="UniProtKB-EC"/>
</dbReference>
<dbReference type="EMBL" id="FMYW01000001">
    <property type="protein sequence ID" value="SDB99449.1"/>
    <property type="molecule type" value="Genomic_DNA"/>
</dbReference>
<dbReference type="Proteomes" id="UP000198943">
    <property type="component" value="Unassembled WGS sequence"/>
</dbReference>
<keyword evidence="5 7" id="KW-1278">Translocase</keyword>
<dbReference type="GO" id="GO:0043190">
    <property type="term" value="C:ATP-binding cassette (ABC) transporter complex"/>
    <property type="evidence" value="ECO:0007669"/>
    <property type="project" value="InterPro"/>
</dbReference>
<keyword evidence="3 7" id="KW-0547">Nucleotide-binding</keyword>
<name>A0A1G6HYS5_9FIRM</name>
<dbReference type="GO" id="GO:0005524">
    <property type="term" value="F:ATP binding"/>
    <property type="evidence" value="ECO:0007669"/>
    <property type="project" value="UniProtKB-KW"/>
</dbReference>
<dbReference type="Pfam" id="PF08402">
    <property type="entry name" value="TOBE_2"/>
    <property type="match status" value="1"/>
</dbReference>
<reference evidence="10" key="1">
    <citation type="submission" date="2016-10" db="EMBL/GenBank/DDBJ databases">
        <authorList>
            <person name="Varghese N."/>
            <person name="Submissions S."/>
        </authorList>
    </citation>
    <scope>NUCLEOTIDE SEQUENCE [LARGE SCALE GENOMIC DNA]</scope>
    <source>
        <strain evidence="10">DSM 11005</strain>
    </source>
</reference>
<dbReference type="Gene3D" id="2.40.50.100">
    <property type="match status" value="1"/>
</dbReference>
<dbReference type="NCBIfam" id="TIGR01187">
    <property type="entry name" value="potA"/>
    <property type="match status" value="1"/>
</dbReference>
<keyword evidence="10" id="KW-1185">Reference proteome</keyword>
<keyword evidence="6 7" id="KW-0472">Membrane</keyword>
<dbReference type="GO" id="GO:0016887">
    <property type="term" value="F:ATP hydrolysis activity"/>
    <property type="evidence" value="ECO:0007669"/>
    <property type="project" value="InterPro"/>
</dbReference>
<keyword evidence="1 7" id="KW-0813">Transport</keyword>
<evidence type="ECO:0000256" key="4">
    <source>
        <dbReference type="ARBA" id="ARBA00022840"/>
    </source>
</evidence>
<dbReference type="InterPro" id="IPR003593">
    <property type="entry name" value="AAA+_ATPase"/>
</dbReference>
<dbReference type="PROSITE" id="PS50893">
    <property type="entry name" value="ABC_TRANSPORTER_2"/>
    <property type="match status" value="1"/>
</dbReference>
<comment type="catalytic activity">
    <reaction evidence="7">
        <text>ATP + H2O + polyamine-[polyamine-binding protein]Side 1 = ADP + phosphate + polyamineSide 2 + [polyamine-binding protein]Side 1.</text>
        <dbReference type="EC" id="7.6.2.11"/>
    </reaction>
</comment>
<evidence type="ECO:0000313" key="10">
    <source>
        <dbReference type="Proteomes" id="UP000198943"/>
    </source>
</evidence>
<dbReference type="EC" id="7.6.2.11" evidence="7"/>
<dbReference type="SUPFAM" id="SSF52540">
    <property type="entry name" value="P-loop containing nucleoside triphosphate hydrolases"/>
    <property type="match status" value="1"/>
</dbReference>
<organism evidence="9 10">
    <name type="scientific">Succiniclasticum ruminis</name>
    <dbReference type="NCBI Taxonomy" id="40841"/>
    <lineage>
        <taxon>Bacteria</taxon>
        <taxon>Bacillati</taxon>
        <taxon>Bacillota</taxon>
        <taxon>Negativicutes</taxon>
        <taxon>Acidaminococcales</taxon>
        <taxon>Acidaminococcaceae</taxon>
        <taxon>Succiniclasticum</taxon>
    </lineage>
</organism>
<dbReference type="SMART" id="SM00382">
    <property type="entry name" value="AAA"/>
    <property type="match status" value="1"/>
</dbReference>
<evidence type="ECO:0000256" key="1">
    <source>
        <dbReference type="ARBA" id="ARBA00022448"/>
    </source>
</evidence>
<evidence type="ECO:0000313" key="9">
    <source>
        <dbReference type="EMBL" id="SDB99449.1"/>
    </source>
</evidence>
<dbReference type="InterPro" id="IPR003439">
    <property type="entry name" value="ABC_transporter-like_ATP-bd"/>
</dbReference>
<comment type="function">
    <text evidence="7">Part of the ABC transporter complex PotABCD involved in spermidine/putrescine import. Responsible for energy coupling to the transport system.</text>
</comment>
<dbReference type="PROSITE" id="PS00211">
    <property type="entry name" value="ABC_TRANSPORTER_1"/>
    <property type="match status" value="1"/>
</dbReference>
<evidence type="ECO:0000256" key="5">
    <source>
        <dbReference type="ARBA" id="ARBA00022967"/>
    </source>
</evidence>
<evidence type="ECO:0000256" key="6">
    <source>
        <dbReference type="ARBA" id="ARBA00023136"/>
    </source>
</evidence>
<keyword evidence="4 7" id="KW-0067">ATP-binding</keyword>
<proteinExistence type="inferred from homology"/>
<accession>A0A1G6HYS5</accession>
<gene>
    <name evidence="7" type="primary">potA</name>
    <name evidence="9" type="ORF">SAMN04487864_101343</name>
</gene>
<dbReference type="FunFam" id="3.40.50.300:FF:000133">
    <property type="entry name" value="Spermidine/putrescine import ATP-binding protein PotA"/>
    <property type="match status" value="1"/>
</dbReference>
<protein>
    <recommendedName>
        <fullName evidence="7">Spermidine/putrescine import ATP-binding protein PotA</fullName>
        <ecNumber evidence="7">7.6.2.11</ecNumber>
    </recommendedName>
</protein>
<dbReference type="InterPro" id="IPR050093">
    <property type="entry name" value="ABC_SmlMolc_Importer"/>
</dbReference>
<comment type="similarity">
    <text evidence="7">Belongs to the ABC transporter superfamily. Spermidine/putrescine importer (TC 3.A.1.11.1) family.</text>
</comment>
<dbReference type="RefSeq" id="WP_093729097.1">
    <property type="nucleotide sequence ID" value="NZ_FMYW01000001.1"/>
</dbReference>
<evidence type="ECO:0000259" key="8">
    <source>
        <dbReference type="PROSITE" id="PS50893"/>
    </source>
</evidence>
<dbReference type="Gene3D" id="3.40.50.300">
    <property type="entry name" value="P-loop containing nucleotide triphosphate hydrolases"/>
    <property type="match status" value="1"/>
</dbReference>
<evidence type="ECO:0000256" key="3">
    <source>
        <dbReference type="ARBA" id="ARBA00022741"/>
    </source>
</evidence>
<dbReference type="PANTHER" id="PTHR42781">
    <property type="entry name" value="SPERMIDINE/PUTRESCINE IMPORT ATP-BINDING PROTEIN POTA"/>
    <property type="match status" value="1"/>
</dbReference>
<dbReference type="SUPFAM" id="SSF50331">
    <property type="entry name" value="MOP-like"/>
    <property type="match status" value="1"/>
</dbReference>
<dbReference type="OrthoDB" id="9802264at2"/>
<comment type="subunit">
    <text evidence="7">The complex is composed of two ATP-binding proteins (PotA), two transmembrane proteins (PotB and PotC) and a solute-binding protein (PotD).</text>
</comment>
<dbReference type="InterPro" id="IPR005893">
    <property type="entry name" value="PotA-like"/>
</dbReference>
<dbReference type="InterPro" id="IPR008995">
    <property type="entry name" value="Mo/tungstate-bd_C_term_dom"/>
</dbReference>
<dbReference type="InterPro" id="IPR013611">
    <property type="entry name" value="Transp-assoc_OB_typ2"/>
</dbReference>
<sequence length="332" mass="37936">MNELIRLEGITKKFGEHLIIPTLDLTINDGEFVTLLGPSGCGKTTLLRMIAGLETPTTGKVILDGKDITKLPPYKRNVNMVFQNYALFPHMTVTENIHFGLKMQGVPNEEALERINQVLYLTQLEQLRDRYPSQMSGGQQQRVAIARALVNSPKVLLLDEPLGALDYQLRKKLQLELKNLQRGLGLTFVFVTHDQEEALTMSDRIVIMHDGVIQQDGDPNGIYHHPKNTFVARFIGESNFFDIGSDTYALRPEKLNLCPEDEENADHPEPKFFGTVVDIVFYGTIDKVFIRLDNTNQTVIAYQYFDDVHRWQADDRVGIWWYDRDGVKVEKE</sequence>
<keyword evidence="2 7" id="KW-1003">Cell membrane</keyword>